<evidence type="ECO:0000313" key="4">
    <source>
        <dbReference type="EMBL" id="PZW29575.1"/>
    </source>
</evidence>
<dbReference type="PANTHER" id="PTHR43420:SF47">
    <property type="entry name" value="N-ACETYLTRANSFERASE DOMAIN-CONTAINING PROTEIN"/>
    <property type="match status" value="1"/>
</dbReference>
<sequence>MGISTVEIRFLAEEDLELVTKRFPFGGPAKHAQRLQWQRNDSALYLLAWLEGEPVGHLLIQWHGAQSVPFYTGCPDIEDFFVAYGMRSQGIGSLLLAQAEEQARQRGYSAIGLSVATRNERAQALYKRLGYRQWGPGPYLLKGTYVDALGKRQFWQDECLYLIRTLD</sequence>
<gene>
    <name evidence="4" type="ORF">EI42_02871</name>
</gene>
<dbReference type="CDD" id="cd04301">
    <property type="entry name" value="NAT_SF"/>
    <property type="match status" value="1"/>
</dbReference>
<keyword evidence="2" id="KW-0012">Acyltransferase</keyword>
<evidence type="ECO:0000256" key="1">
    <source>
        <dbReference type="ARBA" id="ARBA00022679"/>
    </source>
</evidence>
<evidence type="ECO:0000313" key="5">
    <source>
        <dbReference type="Proteomes" id="UP000248806"/>
    </source>
</evidence>
<evidence type="ECO:0000256" key="2">
    <source>
        <dbReference type="ARBA" id="ARBA00023315"/>
    </source>
</evidence>
<dbReference type="Gene3D" id="3.40.630.30">
    <property type="match status" value="1"/>
</dbReference>
<dbReference type="PROSITE" id="PS51186">
    <property type="entry name" value="GNAT"/>
    <property type="match status" value="1"/>
</dbReference>
<dbReference type="GO" id="GO:0016747">
    <property type="term" value="F:acyltransferase activity, transferring groups other than amino-acyl groups"/>
    <property type="evidence" value="ECO:0007669"/>
    <property type="project" value="InterPro"/>
</dbReference>
<dbReference type="InterPro" id="IPR000182">
    <property type="entry name" value="GNAT_dom"/>
</dbReference>
<dbReference type="AlphaFoldDB" id="A0A326U8P8"/>
<dbReference type="InterPro" id="IPR016181">
    <property type="entry name" value="Acyl_CoA_acyltransferase"/>
</dbReference>
<organism evidence="4 5">
    <name type="scientific">Thermosporothrix hazakensis</name>
    <dbReference type="NCBI Taxonomy" id="644383"/>
    <lineage>
        <taxon>Bacteria</taxon>
        <taxon>Bacillati</taxon>
        <taxon>Chloroflexota</taxon>
        <taxon>Ktedonobacteria</taxon>
        <taxon>Ktedonobacterales</taxon>
        <taxon>Thermosporotrichaceae</taxon>
        <taxon>Thermosporothrix</taxon>
    </lineage>
</organism>
<dbReference type="OrthoDB" id="9792929at2"/>
<name>A0A326U8P8_THEHA</name>
<dbReference type="Pfam" id="PF00583">
    <property type="entry name" value="Acetyltransf_1"/>
    <property type="match status" value="1"/>
</dbReference>
<dbReference type="SUPFAM" id="SSF55729">
    <property type="entry name" value="Acyl-CoA N-acyltransferases (Nat)"/>
    <property type="match status" value="1"/>
</dbReference>
<evidence type="ECO:0000259" key="3">
    <source>
        <dbReference type="PROSITE" id="PS51186"/>
    </source>
</evidence>
<dbReference type="EMBL" id="QKUF01000008">
    <property type="protein sequence ID" value="PZW29575.1"/>
    <property type="molecule type" value="Genomic_DNA"/>
</dbReference>
<reference evidence="4 5" key="1">
    <citation type="submission" date="2018-06" db="EMBL/GenBank/DDBJ databases">
        <title>Genomic Encyclopedia of Archaeal and Bacterial Type Strains, Phase II (KMG-II): from individual species to whole genera.</title>
        <authorList>
            <person name="Goeker M."/>
        </authorList>
    </citation>
    <scope>NUCLEOTIDE SEQUENCE [LARGE SCALE GENOMIC DNA]</scope>
    <source>
        <strain evidence="4 5">ATCC BAA-1881</strain>
    </source>
</reference>
<protein>
    <submittedName>
        <fullName evidence="4">Acetyltransferase (GNAT) family protein</fullName>
    </submittedName>
</protein>
<feature type="domain" description="N-acetyltransferase" evidence="3">
    <location>
        <begin position="6"/>
        <end position="156"/>
    </location>
</feature>
<accession>A0A326U8P8</accession>
<dbReference type="RefSeq" id="WP_111323071.1">
    <property type="nucleotide sequence ID" value="NZ_BIFX01000001.1"/>
</dbReference>
<keyword evidence="5" id="KW-1185">Reference proteome</keyword>
<dbReference type="InterPro" id="IPR050680">
    <property type="entry name" value="YpeA/RimI_acetyltransf"/>
</dbReference>
<dbReference type="PANTHER" id="PTHR43420">
    <property type="entry name" value="ACETYLTRANSFERASE"/>
    <property type="match status" value="1"/>
</dbReference>
<keyword evidence="1 4" id="KW-0808">Transferase</keyword>
<dbReference type="Proteomes" id="UP000248806">
    <property type="component" value="Unassembled WGS sequence"/>
</dbReference>
<comment type="caution">
    <text evidence="4">The sequence shown here is derived from an EMBL/GenBank/DDBJ whole genome shotgun (WGS) entry which is preliminary data.</text>
</comment>
<proteinExistence type="predicted"/>